<reference evidence="4 5" key="1">
    <citation type="submission" date="2023-11" db="EMBL/GenBank/DDBJ databases">
        <title>Dfirmibasis_genome.</title>
        <authorList>
            <person name="Edelbroek B."/>
            <person name="Kjellin J."/>
            <person name="Jerlstrom-Hultqvist J."/>
            <person name="Soderbom F."/>
        </authorList>
    </citation>
    <scope>NUCLEOTIDE SEQUENCE [LARGE SCALE GENOMIC DNA]</scope>
    <source>
        <strain evidence="4 5">TNS-C-14</strain>
    </source>
</reference>
<evidence type="ECO:0000259" key="3">
    <source>
        <dbReference type="Pfam" id="PF07959"/>
    </source>
</evidence>
<sequence>MMELGFEDDIDLLKQYQSIQSRKTKDYKKYLPITEENKNEYRDLISSFWDVIVITAIDSLQKEYYEQVLKEKMKQKQIPSFIPYVVISDPIGEKIGCGGSTLYVLKTLSTMFGDDKIKNMKILLLHAGGYSKRLPNHSTTGKIFASIPCTLGIDDDNNNNNKENESKLQACSMLEIKLIILIDIPKRMKPGVFLACSDDIELFESNEMSFDSSDDGTFIALSQPGTLDIGVGHGVFILDDVNQYKPNQLNSCRKFIHKPSKEKMKNENAILSNGLVLMDSCYYFDNKVSSILLNYYNENNPINCEIDAYSDFLQPLGKGAEPNYFQVKSNVTKYLEHLPKEREKIYNFLNSSKCKLEMIPMSPSAFIHIGTCHEYIEHFTINFPKLGFKNLIFSEIDSKQQTDNMTNNVILHSILLNNLKININDNSVVEYCNFKGINKLSIGNRCIVSDLEFSDQNQSTSNLISVEIPSNSFIQTLSISGDRYVTIFFGIDDDLKSTLNPKLFGIPLKEYNLILNNSSDGNSLWNAPLFPVSSISPQDSLLKTLNHLKQHQHQHHQQHQQHQQINLNSEKSFYFSIEQCLNEKDLSKQFIRRSNLTNEILNLKNKK</sequence>
<name>A0AAN7UFU1_9MYCE</name>
<dbReference type="EMBL" id="JAVFKY010000002">
    <property type="protein sequence ID" value="KAK5580788.1"/>
    <property type="molecule type" value="Genomic_DNA"/>
</dbReference>
<dbReference type="GO" id="GO:0016772">
    <property type="term" value="F:transferase activity, transferring phosphorus-containing groups"/>
    <property type="evidence" value="ECO:0007669"/>
    <property type="project" value="InterPro"/>
</dbReference>
<accession>A0AAN7UFU1</accession>
<organism evidence="4 5">
    <name type="scientific">Dictyostelium firmibasis</name>
    <dbReference type="NCBI Taxonomy" id="79012"/>
    <lineage>
        <taxon>Eukaryota</taxon>
        <taxon>Amoebozoa</taxon>
        <taxon>Evosea</taxon>
        <taxon>Eumycetozoa</taxon>
        <taxon>Dictyostelia</taxon>
        <taxon>Dictyosteliales</taxon>
        <taxon>Dictyosteliaceae</taxon>
        <taxon>Dictyostelium</taxon>
    </lineage>
</organism>
<dbReference type="Proteomes" id="UP001344447">
    <property type="component" value="Unassembled WGS sequence"/>
</dbReference>
<evidence type="ECO:0000256" key="1">
    <source>
        <dbReference type="ARBA" id="ARBA00022679"/>
    </source>
</evidence>
<comment type="caution">
    <text evidence="4">The sequence shown here is derived from an EMBL/GenBank/DDBJ whole genome shotgun (WGS) entry which is preliminary data.</text>
</comment>
<dbReference type="InterPro" id="IPR012887">
    <property type="entry name" value="GDP_fucose_pyrophosphorylase"/>
</dbReference>
<gene>
    <name evidence="4" type="ORF">RB653_000812</name>
</gene>
<proteinExistence type="predicted"/>
<dbReference type="GO" id="GO:0042350">
    <property type="term" value="P:GDP-L-fucose biosynthetic process"/>
    <property type="evidence" value="ECO:0007669"/>
    <property type="project" value="UniProtKB-ARBA"/>
</dbReference>
<dbReference type="Pfam" id="PF07959">
    <property type="entry name" value="Fucose_pyrophosphorylase"/>
    <property type="match status" value="1"/>
</dbReference>
<dbReference type="GO" id="GO:0000166">
    <property type="term" value="F:nucleotide binding"/>
    <property type="evidence" value="ECO:0007669"/>
    <property type="project" value="UniProtKB-KW"/>
</dbReference>
<dbReference type="PANTHER" id="PTHR15045:SF1">
    <property type="entry name" value="FUCOSE-1-PHOSPHATE GUANYLYLTRANSFERASE"/>
    <property type="match status" value="1"/>
</dbReference>
<feature type="domain" description="GDP-fucose pyrophosphorylase" evidence="3">
    <location>
        <begin position="114"/>
        <end position="533"/>
    </location>
</feature>
<keyword evidence="5" id="KW-1185">Reference proteome</keyword>
<dbReference type="AlphaFoldDB" id="A0AAN7UFU1"/>
<keyword evidence="2" id="KW-0547">Nucleotide-binding</keyword>
<evidence type="ECO:0000313" key="4">
    <source>
        <dbReference type="EMBL" id="KAK5580788.1"/>
    </source>
</evidence>
<protein>
    <recommendedName>
        <fullName evidence="3">GDP-fucose pyrophosphorylase domain-containing protein</fullName>
    </recommendedName>
</protein>
<dbReference type="PANTHER" id="PTHR15045">
    <property type="entry name" value="FUCOSE-1-PHOSPHATE GUANYLYLTRANSFERASE"/>
    <property type="match status" value="1"/>
</dbReference>
<evidence type="ECO:0000313" key="5">
    <source>
        <dbReference type="Proteomes" id="UP001344447"/>
    </source>
</evidence>
<keyword evidence="1" id="KW-0808">Transferase</keyword>
<evidence type="ECO:0000256" key="2">
    <source>
        <dbReference type="ARBA" id="ARBA00022741"/>
    </source>
</evidence>